<dbReference type="EMBL" id="LAZR01001394">
    <property type="protein sequence ID" value="KKN45359.1"/>
    <property type="molecule type" value="Genomic_DNA"/>
</dbReference>
<dbReference type="Pfam" id="PF00498">
    <property type="entry name" value="FHA"/>
    <property type="match status" value="1"/>
</dbReference>
<evidence type="ECO:0000256" key="1">
    <source>
        <dbReference type="ARBA" id="ARBA00006611"/>
    </source>
</evidence>
<dbReference type="SUPFAM" id="SSF49879">
    <property type="entry name" value="SMAD/FHA domain"/>
    <property type="match status" value="1"/>
</dbReference>
<dbReference type="SMART" id="SM00240">
    <property type="entry name" value="FHA"/>
    <property type="match status" value="1"/>
</dbReference>
<dbReference type="InterPro" id="IPR008984">
    <property type="entry name" value="SMAD_FHA_dom_sf"/>
</dbReference>
<dbReference type="SUPFAM" id="SSF52540">
    <property type="entry name" value="P-loop containing nucleoside triphosphate hydrolases"/>
    <property type="match status" value="1"/>
</dbReference>
<dbReference type="InterPro" id="IPR027417">
    <property type="entry name" value="P-loop_NTPase"/>
</dbReference>
<dbReference type="PANTHER" id="PTHR30486:SF15">
    <property type="entry name" value="TYPE II_IV SECRETION SYSTEM ATPASE"/>
    <property type="match status" value="1"/>
</dbReference>
<comment type="similarity">
    <text evidence="1">Belongs to the GSP E family.</text>
</comment>
<dbReference type="AlphaFoldDB" id="A0A0F9QSG2"/>
<dbReference type="InterPro" id="IPR001482">
    <property type="entry name" value="T2SS/T4SS_dom"/>
</dbReference>
<feature type="domain" description="FHA" evidence="2">
    <location>
        <begin position="24"/>
        <end position="75"/>
    </location>
</feature>
<dbReference type="Gene3D" id="2.60.200.20">
    <property type="match status" value="1"/>
</dbReference>
<dbReference type="Gene3D" id="3.30.450.370">
    <property type="match status" value="1"/>
</dbReference>
<dbReference type="CDD" id="cd01130">
    <property type="entry name" value="VirB11-like_ATPase"/>
    <property type="match status" value="1"/>
</dbReference>
<reference evidence="3" key="1">
    <citation type="journal article" date="2015" name="Nature">
        <title>Complex archaea that bridge the gap between prokaryotes and eukaryotes.</title>
        <authorList>
            <person name="Spang A."/>
            <person name="Saw J.H."/>
            <person name="Jorgensen S.L."/>
            <person name="Zaremba-Niedzwiedzka K."/>
            <person name="Martijn J."/>
            <person name="Lind A.E."/>
            <person name="van Eijk R."/>
            <person name="Schleper C."/>
            <person name="Guy L."/>
            <person name="Ettema T.J."/>
        </authorList>
    </citation>
    <scope>NUCLEOTIDE SEQUENCE</scope>
</reference>
<dbReference type="Gene3D" id="3.40.50.300">
    <property type="entry name" value="P-loop containing nucleotide triphosphate hydrolases"/>
    <property type="match status" value="1"/>
</dbReference>
<dbReference type="CDD" id="cd00060">
    <property type="entry name" value="FHA"/>
    <property type="match status" value="1"/>
</dbReference>
<accession>A0A0F9QSG2</accession>
<dbReference type="Pfam" id="PF00437">
    <property type="entry name" value="T2SSE"/>
    <property type="match status" value="1"/>
</dbReference>
<gene>
    <name evidence="3" type="ORF">LCGC14_0683880</name>
</gene>
<evidence type="ECO:0000259" key="2">
    <source>
        <dbReference type="PROSITE" id="PS50006"/>
    </source>
</evidence>
<dbReference type="InterPro" id="IPR050921">
    <property type="entry name" value="T4SS_GSP_E_ATPase"/>
</dbReference>
<organism evidence="3">
    <name type="scientific">marine sediment metagenome</name>
    <dbReference type="NCBI Taxonomy" id="412755"/>
    <lineage>
        <taxon>unclassified sequences</taxon>
        <taxon>metagenomes</taxon>
        <taxon>ecological metagenomes</taxon>
    </lineage>
</organism>
<dbReference type="InterPro" id="IPR000253">
    <property type="entry name" value="FHA_dom"/>
</dbReference>
<dbReference type="GO" id="GO:0016887">
    <property type="term" value="F:ATP hydrolysis activity"/>
    <property type="evidence" value="ECO:0007669"/>
    <property type="project" value="InterPro"/>
</dbReference>
<proteinExistence type="inferred from homology"/>
<evidence type="ECO:0000313" key="3">
    <source>
        <dbReference type="EMBL" id="KKN45359.1"/>
    </source>
</evidence>
<name>A0A0F9QSG2_9ZZZZ</name>
<comment type="caution">
    <text evidence="3">The sequence shown here is derived from an EMBL/GenBank/DDBJ whole genome shotgun (WGS) entry which is preliminary data.</text>
</comment>
<dbReference type="PROSITE" id="PS50006">
    <property type="entry name" value="FHA_DOMAIN"/>
    <property type="match status" value="1"/>
</dbReference>
<sequence>MWSVKVYSPTGDVLHSCELGPGNYLLGKSPECDIKIDDTFVSRKHARLEVDTDTQTITIEDLASTNGTWRGTTRIAGPEPITDGSRMLLGRQVQLHVERVKAVTAASVSQQQDEALPQDTSAVSREAQEKILEYLNLRKRGDLSKLDYNQLRDETRKAAQALILSGDINLPPRVDQEALVTDIVSEAIGFGPIEPFLEDEEVTEIMVNGPNQIYLEKRGKLYKANASFSSVQALMNIIERIVSPLGRRIDEGNPMIDARLPDGSRVNAIIPPLALTGPTLTIRKFAKERFRIEDLVRFGSLSHEMAQFLEICVKYRQNLVVSGGTGSGKTTTLNVLSDFISSDERIVTIEDSAELQLGQPHVVSLESRPSNVEGKGAVAIRDLVRNSLRMRPDRIVIGECRGGEALDMLQAMNTGHDGSLTTGHANNPRDMLARLETMVLMAGIDLPSKAIREQIASAIQIIVQQMRMSDGRRRIVSIVEVGSWEGDIIALQEVFRFRQKGLDVEGNVLGVYEGCGYAPSFYQKLGDAGINLDWDIFAPENPEEKTAS</sequence>
<dbReference type="PANTHER" id="PTHR30486">
    <property type="entry name" value="TWITCHING MOTILITY PROTEIN PILT"/>
    <property type="match status" value="1"/>
</dbReference>
<protein>
    <recommendedName>
        <fullName evidence="2">FHA domain-containing protein</fullName>
    </recommendedName>
</protein>